<protein>
    <submittedName>
        <fullName evidence="1">Uncharacterized protein</fullName>
    </submittedName>
</protein>
<sequence>MEATLLEINQSLLFVEYLRHAGIQPPSIFQEWEYRFGSVVLACIRWHQGRPRYFIAAQLMSKRTAI</sequence>
<accession>A0ABV8CIX7</accession>
<proteinExistence type="predicted"/>
<dbReference type="RefSeq" id="WP_377149756.1">
    <property type="nucleotide sequence ID" value="NZ_JBHSAF010000001.1"/>
</dbReference>
<keyword evidence="2" id="KW-1185">Reference proteome</keyword>
<comment type="caution">
    <text evidence="1">The sequence shown here is derived from an EMBL/GenBank/DDBJ whole genome shotgun (WGS) entry which is preliminary data.</text>
</comment>
<evidence type="ECO:0000313" key="2">
    <source>
        <dbReference type="Proteomes" id="UP001595692"/>
    </source>
</evidence>
<evidence type="ECO:0000313" key="1">
    <source>
        <dbReference type="EMBL" id="MFC3911923.1"/>
    </source>
</evidence>
<organism evidence="1 2">
    <name type="scientific">Pseudaeromonas sharmana</name>
    <dbReference type="NCBI Taxonomy" id="328412"/>
    <lineage>
        <taxon>Bacteria</taxon>
        <taxon>Pseudomonadati</taxon>
        <taxon>Pseudomonadota</taxon>
        <taxon>Gammaproteobacteria</taxon>
        <taxon>Aeromonadales</taxon>
        <taxon>Aeromonadaceae</taxon>
        <taxon>Pseudaeromonas</taxon>
    </lineage>
</organism>
<reference evidence="2" key="1">
    <citation type="journal article" date="2019" name="Int. J. Syst. Evol. Microbiol.">
        <title>The Global Catalogue of Microorganisms (GCM) 10K type strain sequencing project: providing services to taxonomists for standard genome sequencing and annotation.</title>
        <authorList>
            <consortium name="The Broad Institute Genomics Platform"/>
            <consortium name="The Broad Institute Genome Sequencing Center for Infectious Disease"/>
            <person name="Wu L."/>
            <person name="Ma J."/>
        </authorList>
    </citation>
    <scope>NUCLEOTIDE SEQUENCE [LARGE SCALE GENOMIC DNA]</scope>
    <source>
        <strain evidence="2">CCUG 54939</strain>
    </source>
</reference>
<dbReference type="Proteomes" id="UP001595692">
    <property type="component" value="Unassembled WGS sequence"/>
</dbReference>
<gene>
    <name evidence="1" type="ORF">ACFOSS_00385</name>
</gene>
<dbReference type="EMBL" id="JBHSAF010000001">
    <property type="protein sequence ID" value="MFC3911923.1"/>
    <property type="molecule type" value="Genomic_DNA"/>
</dbReference>
<name>A0ABV8CIX7_9GAMM</name>